<protein>
    <submittedName>
        <fullName evidence="1 3">Uncharacterized protein</fullName>
    </submittedName>
</protein>
<evidence type="ECO:0000313" key="1">
    <source>
        <dbReference type="EMBL" id="VDP67790.1"/>
    </source>
</evidence>
<dbReference type="EMBL" id="UZAN01039945">
    <property type="protein sequence ID" value="VDP67790.1"/>
    <property type="molecule type" value="Genomic_DNA"/>
</dbReference>
<gene>
    <name evidence="1" type="ORF">ECPE_LOCUS2905</name>
</gene>
<dbReference type="WBParaSite" id="ECPE_0000290801-mRNA-1">
    <property type="protein sequence ID" value="ECPE_0000290801-mRNA-1"/>
    <property type="gene ID" value="ECPE_0000290801"/>
</dbReference>
<evidence type="ECO:0000313" key="2">
    <source>
        <dbReference type="Proteomes" id="UP000272942"/>
    </source>
</evidence>
<accession>A0A183A7H0</accession>
<reference evidence="3" key="1">
    <citation type="submission" date="2016-06" db="UniProtKB">
        <authorList>
            <consortium name="WormBaseParasite"/>
        </authorList>
    </citation>
    <scope>IDENTIFICATION</scope>
</reference>
<keyword evidence="2" id="KW-1185">Reference proteome</keyword>
<evidence type="ECO:0000313" key="3">
    <source>
        <dbReference type="WBParaSite" id="ECPE_0000290801-mRNA-1"/>
    </source>
</evidence>
<organism evidence="3">
    <name type="scientific">Echinostoma caproni</name>
    <dbReference type="NCBI Taxonomy" id="27848"/>
    <lineage>
        <taxon>Eukaryota</taxon>
        <taxon>Metazoa</taxon>
        <taxon>Spiralia</taxon>
        <taxon>Lophotrochozoa</taxon>
        <taxon>Platyhelminthes</taxon>
        <taxon>Trematoda</taxon>
        <taxon>Digenea</taxon>
        <taxon>Plagiorchiida</taxon>
        <taxon>Echinostomata</taxon>
        <taxon>Echinostomatoidea</taxon>
        <taxon>Echinostomatidae</taxon>
        <taxon>Echinostoma</taxon>
    </lineage>
</organism>
<sequence>MVLAAVGGDPASIVYIERYCLASASALPSSVSTTSTLSINAGIPALALVLRFRGCSLHWWSETLPKRGFGTGLIVAVQDQTMVAQLFAVCCELLRRMCQLGGEYHPECVPKPTISRSRHGRSVGATAQPWRLPVPSQTVCAIHFDLYVVPEVLGKDSANE</sequence>
<dbReference type="AlphaFoldDB" id="A0A183A7H0"/>
<reference evidence="1 2" key="2">
    <citation type="submission" date="2018-11" db="EMBL/GenBank/DDBJ databases">
        <authorList>
            <consortium name="Pathogen Informatics"/>
        </authorList>
    </citation>
    <scope>NUCLEOTIDE SEQUENCE [LARGE SCALE GENOMIC DNA]</scope>
    <source>
        <strain evidence="1 2">Egypt</strain>
    </source>
</reference>
<name>A0A183A7H0_9TREM</name>
<proteinExistence type="predicted"/>
<dbReference type="Proteomes" id="UP000272942">
    <property type="component" value="Unassembled WGS sequence"/>
</dbReference>